<protein>
    <recommendedName>
        <fullName evidence="3">Urease accessory protein UreF</fullName>
    </recommendedName>
</protein>
<keyword evidence="3" id="KW-0963">Cytoplasm</keyword>
<dbReference type="PANTHER" id="PTHR33620">
    <property type="entry name" value="UREASE ACCESSORY PROTEIN F"/>
    <property type="match status" value="1"/>
</dbReference>
<evidence type="ECO:0000256" key="2">
    <source>
        <dbReference type="ARBA" id="ARBA00023186"/>
    </source>
</evidence>
<accession>A0AAD3NUR3</accession>
<dbReference type="InterPro" id="IPR038277">
    <property type="entry name" value="UreF_sf"/>
</dbReference>
<comment type="subcellular location">
    <subcellularLocation>
        <location evidence="3">Cytoplasm</location>
    </subcellularLocation>
</comment>
<evidence type="ECO:0000256" key="3">
    <source>
        <dbReference type="HAMAP-Rule" id="MF_01385"/>
    </source>
</evidence>
<dbReference type="EMBL" id="BSFH01000005">
    <property type="protein sequence ID" value="GLK62572.1"/>
    <property type="molecule type" value="Genomic_DNA"/>
</dbReference>
<evidence type="ECO:0000256" key="1">
    <source>
        <dbReference type="ARBA" id="ARBA00022988"/>
    </source>
</evidence>
<dbReference type="HAMAP" id="MF_01385">
    <property type="entry name" value="UreF"/>
    <property type="match status" value="1"/>
</dbReference>
<evidence type="ECO:0000313" key="4">
    <source>
        <dbReference type="EMBL" id="GLK62572.1"/>
    </source>
</evidence>
<proteinExistence type="inferred from homology"/>
<comment type="subunit">
    <text evidence="3">UreD, UreF and UreG form a complex that acts as a GTP-hydrolysis-dependent molecular chaperone, activating the urease apoprotein by helping to assemble the nickel containing metallocenter of UreC. The UreE protein probably delivers the nickel.</text>
</comment>
<sequence>MVTVAPWATTTRIDMAMPDRLSLIQWLSPAFPTGGFAYSHGLEQAMAEGLRNADGVASWVADVLRHGGGWTDAVLLALVLRGEDADQLTDLARALASSAERLAETMDQGRAFATTVAALTGRSQPERPLPVAVGEAARHLALPAAEIIAHYLHAFAANLIAGAMRFLPLGQVQAQVALARLHPLIDTLARQAATAGRDRLEGCCFSADLAAMRHETLDVRIFRT</sequence>
<organism evidence="4 5">
    <name type="scientific">Paracoccus kondratievae</name>
    <dbReference type="NCBI Taxonomy" id="135740"/>
    <lineage>
        <taxon>Bacteria</taxon>
        <taxon>Pseudomonadati</taxon>
        <taxon>Pseudomonadota</taxon>
        <taxon>Alphaproteobacteria</taxon>
        <taxon>Rhodobacterales</taxon>
        <taxon>Paracoccaceae</taxon>
        <taxon>Paracoccus</taxon>
    </lineage>
</organism>
<comment type="function">
    <text evidence="3">Required for maturation of urease via the functional incorporation of the urease nickel metallocenter.</text>
</comment>
<dbReference type="RefSeq" id="WP_271178972.1">
    <property type="nucleotide sequence ID" value="NZ_BSFH01000005.1"/>
</dbReference>
<keyword evidence="5" id="KW-1185">Reference proteome</keyword>
<evidence type="ECO:0000313" key="5">
    <source>
        <dbReference type="Proteomes" id="UP001143349"/>
    </source>
</evidence>
<name>A0AAD3NUR3_9RHOB</name>
<dbReference type="PANTHER" id="PTHR33620:SF1">
    <property type="entry name" value="UREASE ACCESSORY PROTEIN F"/>
    <property type="match status" value="1"/>
</dbReference>
<dbReference type="Gene3D" id="1.10.4190.10">
    <property type="entry name" value="Urease accessory protein UreF"/>
    <property type="match status" value="1"/>
</dbReference>
<gene>
    <name evidence="3 4" type="primary">ureF</name>
    <name evidence="4" type="ORF">GCM10017635_00400</name>
</gene>
<dbReference type="PIRSF" id="PIRSF009467">
    <property type="entry name" value="Ureas_acces_UreF"/>
    <property type="match status" value="1"/>
</dbReference>
<dbReference type="InterPro" id="IPR002639">
    <property type="entry name" value="UreF"/>
</dbReference>
<dbReference type="Proteomes" id="UP001143349">
    <property type="component" value="Unassembled WGS sequence"/>
</dbReference>
<dbReference type="Pfam" id="PF01730">
    <property type="entry name" value="UreF"/>
    <property type="match status" value="1"/>
</dbReference>
<reference evidence="4" key="2">
    <citation type="submission" date="2023-01" db="EMBL/GenBank/DDBJ databases">
        <authorList>
            <person name="Sun Q."/>
            <person name="Evtushenko L."/>
        </authorList>
    </citation>
    <scope>NUCLEOTIDE SEQUENCE</scope>
    <source>
        <strain evidence="4">VKM B-2222</strain>
    </source>
</reference>
<keyword evidence="2 3" id="KW-0143">Chaperone</keyword>
<dbReference type="GO" id="GO:0016151">
    <property type="term" value="F:nickel cation binding"/>
    <property type="evidence" value="ECO:0007669"/>
    <property type="project" value="UniProtKB-UniRule"/>
</dbReference>
<dbReference type="AlphaFoldDB" id="A0AAD3NUR3"/>
<dbReference type="GO" id="GO:0005737">
    <property type="term" value="C:cytoplasm"/>
    <property type="evidence" value="ECO:0007669"/>
    <property type="project" value="UniProtKB-SubCell"/>
</dbReference>
<comment type="caution">
    <text evidence="4">The sequence shown here is derived from an EMBL/GenBank/DDBJ whole genome shotgun (WGS) entry which is preliminary data.</text>
</comment>
<comment type="similarity">
    <text evidence="3">Belongs to the UreF family.</text>
</comment>
<reference evidence="4" key="1">
    <citation type="journal article" date="2014" name="Int. J. Syst. Evol. Microbiol.">
        <title>Complete genome sequence of Corynebacterium casei LMG S-19264T (=DSM 44701T), isolated from a smear-ripened cheese.</title>
        <authorList>
            <consortium name="US DOE Joint Genome Institute (JGI-PGF)"/>
            <person name="Walter F."/>
            <person name="Albersmeier A."/>
            <person name="Kalinowski J."/>
            <person name="Ruckert C."/>
        </authorList>
    </citation>
    <scope>NUCLEOTIDE SEQUENCE</scope>
    <source>
        <strain evidence="4">VKM B-2222</strain>
    </source>
</reference>
<keyword evidence="1 3" id="KW-0996">Nickel insertion</keyword>